<dbReference type="InterPro" id="IPR017137">
    <property type="entry name" value="Arg-tRNA-P_Trfase_1_euk"/>
</dbReference>
<protein>
    <recommendedName>
        <fullName evidence="5">Arginyl-tRNA--protein transferase 1</fullName>
        <shortName evidence="5">Arginyltransferase 1</shortName>
        <shortName evidence="5">R-transferase 1</shortName>
        <ecNumber evidence="5">2.3.2.8</ecNumber>
    </recommendedName>
    <alternativeName>
        <fullName evidence="5">Arginine-tRNA--protein transferase 1</fullName>
    </alternativeName>
</protein>
<dbReference type="InterPro" id="IPR007471">
    <property type="entry name" value="N-end_Aminoacyl_Trfase_N"/>
</dbReference>
<feature type="domain" description="N-end aminoacyl transferase N-terminal" evidence="7">
    <location>
        <begin position="37"/>
        <end position="108"/>
    </location>
</feature>
<evidence type="ECO:0000256" key="2">
    <source>
        <dbReference type="ARBA" id="ARBA00022679"/>
    </source>
</evidence>
<name>A0A3M6URD7_POCDA</name>
<evidence type="ECO:0000259" key="8">
    <source>
        <dbReference type="Pfam" id="PF04377"/>
    </source>
</evidence>
<feature type="region of interest" description="Disordered" evidence="6">
    <location>
        <begin position="180"/>
        <end position="230"/>
    </location>
</feature>
<gene>
    <name evidence="9" type="ORF">pdam_00011466</name>
</gene>
<dbReference type="PANTHER" id="PTHR21367">
    <property type="entry name" value="ARGININE-TRNA-PROTEIN TRANSFERASE 1"/>
    <property type="match status" value="1"/>
</dbReference>
<keyword evidence="3 5" id="KW-0833">Ubl conjugation pathway</keyword>
<comment type="caution">
    <text evidence="9">The sequence shown here is derived from an EMBL/GenBank/DDBJ whole genome shotgun (WGS) entry which is preliminary data.</text>
</comment>
<dbReference type="EC" id="2.3.2.8" evidence="5"/>
<feature type="domain" description="N-end rule aminoacyl transferase C-terminal" evidence="8">
    <location>
        <begin position="310"/>
        <end position="368"/>
    </location>
</feature>
<dbReference type="PANTHER" id="PTHR21367:SF1">
    <property type="entry name" value="ARGINYL-TRNA--PROTEIN TRANSFERASE 1"/>
    <property type="match status" value="1"/>
</dbReference>
<feature type="compositionally biased region" description="Polar residues" evidence="6">
    <location>
        <begin position="185"/>
        <end position="200"/>
    </location>
</feature>
<dbReference type="InterPro" id="IPR030700">
    <property type="entry name" value="N-end_Aminoacyl_Trfase"/>
</dbReference>
<dbReference type="GO" id="GO:0004057">
    <property type="term" value="F:arginyl-tRNA--protein transferase activity"/>
    <property type="evidence" value="ECO:0007669"/>
    <property type="project" value="UniProtKB-EC"/>
</dbReference>
<evidence type="ECO:0000259" key="7">
    <source>
        <dbReference type="Pfam" id="PF04376"/>
    </source>
</evidence>
<proteinExistence type="inferred from homology"/>
<accession>A0A3M6URD7</accession>
<feature type="compositionally biased region" description="Basic and acidic residues" evidence="6">
    <location>
        <begin position="204"/>
        <end position="217"/>
    </location>
</feature>
<evidence type="ECO:0000256" key="1">
    <source>
        <dbReference type="ARBA" id="ARBA00009991"/>
    </source>
</evidence>
<dbReference type="PIRSF" id="PIRSF037207">
    <property type="entry name" value="ATE1_euk"/>
    <property type="match status" value="1"/>
</dbReference>
<comment type="catalytic activity">
    <reaction evidence="5">
        <text>an N-terminal L-alpha-aminoacyl-[protein] + L-arginyl-tRNA(Arg) = an N-terminal L-arginyl-L-aminoacyl-[protein] + tRNA(Arg) + H(+)</text>
        <dbReference type="Rhea" id="RHEA:10208"/>
        <dbReference type="Rhea" id="RHEA-COMP:9658"/>
        <dbReference type="Rhea" id="RHEA-COMP:9673"/>
        <dbReference type="Rhea" id="RHEA-COMP:10636"/>
        <dbReference type="Rhea" id="RHEA-COMP:10638"/>
        <dbReference type="ChEBI" id="CHEBI:15378"/>
        <dbReference type="ChEBI" id="CHEBI:78442"/>
        <dbReference type="ChEBI" id="CHEBI:78513"/>
        <dbReference type="ChEBI" id="CHEBI:78597"/>
        <dbReference type="ChEBI" id="CHEBI:83562"/>
        <dbReference type="EC" id="2.3.2.8"/>
    </reaction>
</comment>
<organism evidence="9 10">
    <name type="scientific">Pocillopora damicornis</name>
    <name type="common">Cauliflower coral</name>
    <name type="synonym">Millepora damicornis</name>
    <dbReference type="NCBI Taxonomy" id="46731"/>
    <lineage>
        <taxon>Eukaryota</taxon>
        <taxon>Metazoa</taxon>
        <taxon>Cnidaria</taxon>
        <taxon>Anthozoa</taxon>
        <taxon>Hexacorallia</taxon>
        <taxon>Scleractinia</taxon>
        <taxon>Astrocoeniina</taxon>
        <taxon>Pocilloporidae</taxon>
        <taxon>Pocillopora</taxon>
    </lineage>
</organism>
<dbReference type="GO" id="GO:0005737">
    <property type="term" value="C:cytoplasm"/>
    <property type="evidence" value="ECO:0007669"/>
    <property type="project" value="TreeGrafter"/>
</dbReference>
<evidence type="ECO:0000256" key="6">
    <source>
        <dbReference type="SAM" id="MobiDB-lite"/>
    </source>
</evidence>
<dbReference type="AlphaFoldDB" id="A0A3M6URD7"/>
<evidence type="ECO:0000313" key="10">
    <source>
        <dbReference type="Proteomes" id="UP000275408"/>
    </source>
</evidence>
<dbReference type="Pfam" id="PF04376">
    <property type="entry name" value="ATE_N"/>
    <property type="match status" value="1"/>
</dbReference>
<comment type="function">
    <text evidence="5">Involved in the post-translational conjugation of arginine to the N-terminal aspartate or glutamate of a protein. This arginylation is required for degradation of the protein via the ubiquitin pathway.</text>
</comment>
<sequence length="370" mass="41491">MSYDLVRGAVGERFCHLTNSQMAGYSFVEYFGGDSGHRCGYCGSSDTNYTHGMWAHQMTCLDYQDLIDRGWRRSGQYVYKPMMKKMCCPSYTIKCDALSFKPSKSQKKVLKRMTKFLTVPKSESSSKTDGEDAAGYLSEELDHAHETAFVEPPLGVKPSESVKVGDINCDELGKEDLKATKETKATNGQVHLRASASSGQMADESTRKTKPCKDKKPAPGLGADPNKPPCRKAKILRQERKMKKLALVNGEQKTESQSSSQNAKVPTTKSLEDFMIDRLPNQSPVHDLQVKLVRVNLQCDEFRATYQQTCALFAKYQIAIHKDHPRECGESQFKRFLVDSPLERTTGPEAPPMGFGSFHQQYFLGGKLFY</sequence>
<evidence type="ECO:0000256" key="4">
    <source>
        <dbReference type="ARBA" id="ARBA00023315"/>
    </source>
</evidence>
<dbReference type="Pfam" id="PF04377">
    <property type="entry name" value="ATE_C"/>
    <property type="match status" value="1"/>
</dbReference>
<evidence type="ECO:0000256" key="3">
    <source>
        <dbReference type="ARBA" id="ARBA00022786"/>
    </source>
</evidence>
<dbReference type="InterPro" id="IPR007472">
    <property type="entry name" value="N-end_Aminoacyl_Trfase_C"/>
</dbReference>
<dbReference type="EMBL" id="RCHS01000872">
    <property type="protein sequence ID" value="RMX56283.1"/>
    <property type="molecule type" value="Genomic_DNA"/>
</dbReference>
<reference evidence="9 10" key="1">
    <citation type="journal article" date="2018" name="Sci. Rep.">
        <title>Comparative analysis of the Pocillopora damicornis genome highlights role of immune system in coral evolution.</title>
        <authorList>
            <person name="Cunning R."/>
            <person name="Bay R.A."/>
            <person name="Gillette P."/>
            <person name="Baker A.C."/>
            <person name="Traylor-Knowles N."/>
        </authorList>
    </citation>
    <scope>NUCLEOTIDE SEQUENCE [LARGE SCALE GENOMIC DNA]</scope>
    <source>
        <strain evidence="9">RSMAS</strain>
        <tissue evidence="9">Whole animal</tissue>
    </source>
</reference>
<dbReference type="OrthoDB" id="74183at2759"/>
<comment type="similarity">
    <text evidence="1 5">Belongs to the R-transferase family.</text>
</comment>
<evidence type="ECO:0000313" key="9">
    <source>
        <dbReference type="EMBL" id="RMX56283.1"/>
    </source>
</evidence>
<keyword evidence="2 5" id="KW-0808">Transferase</keyword>
<dbReference type="Proteomes" id="UP000275408">
    <property type="component" value="Unassembled WGS sequence"/>
</dbReference>
<keyword evidence="4 5" id="KW-0012">Acyltransferase</keyword>
<evidence type="ECO:0000256" key="5">
    <source>
        <dbReference type="PIRNR" id="PIRNR037207"/>
    </source>
</evidence>
<dbReference type="STRING" id="46731.A0A3M6URD7"/>
<keyword evidence="10" id="KW-1185">Reference proteome</keyword>